<dbReference type="AlphaFoldDB" id="A0A6A6NMA2"/>
<gene>
    <name evidence="3" type="ORF">BDY21DRAFT_417501</name>
</gene>
<evidence type="ECO:0000313" key="3">
    <source>
        <dbReference type="EMBL" id="KAF2452865.1"/>
    </source>
</evidence>
<dbReference type="OrthoDB" id="443981at2759"/>
<dbReference type="Gene3D" id="3.30.1370.110">
    <property type="match status" value="1"/>
</dbReference>
<dbReference type="InterPro" id="IPR058864">
    <property type="entry name" value="UBA_10"/>
</dbReference>
<dbReference type="Pfam" id="PF26286">
    <property type="entry name" value="UBA_10"/>
    <property type="match status" value="1"/>
</dbReference>
<dbReference type="CDD" id="cd14279">
    <property type="entry name" value="CUE"/>
    <property type="match status" value="1"/>
</dbReference>
<reference evidence="3" key="1">
    <citation type="journal article" date="2020" name="Stud. Mycol.">
        <title>101 Dothideomycetes genomes: a test case for predicting lifestyles and emergence of pathogens.</title>
        <authorList>
            <person name="Haridas S."/>
            <person name="Albert R."/>
            <person name="Binder M."/>
            <person name="Bloem J."/>
            <person name="Labutti K."/>
            <person name="Salamov A."/>
            <person name="Andreopoulos B."/>
            <person name="Baker S."/>
            <person name="Barry K."/>
            <person name="Bills G."/>
            <person name="Bluhm B."/>
            <person name="Cannon C."/>
            <person name="Castanera R."/>
            <person name="Culley D."/>
            <person name="Daum C."/>
            <person name="Ezra D."/>
            <person name="Gonzalez J."/>
            <person name="Henrissat B."/>
            <person name="Kuo A."/>
            <person name="Liang C."/>
            <person name="Lipzen A."/>
            <person name="Lutzoni F."/>
            <person name="Magnuson J."/>
            <person name="Mondo S."/>
            <person name="Nolan M."/>
            <person name="Ohm R."/>
            <person name="Pangilinan J."/>
            <person name="Park H.-J."/>
            <person name="Ramirez L."/>
            <person name="Alfaro M."/>
            <person name="Sun H."/>
            <person name="Tritt A."/>
            <person name="Yoshinaga Y."/>
            <person name="Zwiers L.-H."/>
            <person name="Turgeon B."/>
            <person name="Goodwin S."/>
            <person name="Spatafora J."/>
            <person name="Crous P."/>
            <person name="Grigoriev I."/>
        </authorList>
    </citation>
    <scope>NUCLEOTIDE SEQUENCE</scope>
    <source>
        <strain evidence="3">ATCC 16933</strain>
    </source>
</reference>
<feature type="region of interest" description="Disordered" evidence="1">
    <location>
        <begin position="80"/>
        <end position="101"/>
    </location>
</feature>
<dbReference type="GO" id="GO:0004519">
    <property type="term" value="F:endonuclease activity"/>
    <property type="evidence" value="ECO:0007669"/>
    <property type="project" value="TreeGrafter"/>
</dbReference>
<dbReference type="EMBL" id="MU001702">
    <property type="protein sequence ID" value="KAF2452865.1"/>
    <property type="molecule type" value="Genomic_DNA"/>
</dbReference>
<protein>
    <recommendedName>
        <fullName evidence="2">Smr domain-containing protein</fullName>
    </recommendedName>
</protein>
<dbReference type="InterPro" id="IPR036063">
    <property type="entry name" value="Smr_dom_sf"/>
</dbReference>
<dbReference type="SUPFAM" id="SSF160443">
    <property type="entry name" value="SMR domain-like"/>
    <property type="match status" value="1"/>
</dbReference>
<proteinExistence type="predicted"/>
<dbReference type="Proteomes" id="UP000799766">
    <property type="component" value="Unassembled WGS sequence"/>
</dbReference>
<dbReference type="GO" id="GO:0005634">
    <property type="term" value="C:nucleus"/>
    <property type="evidence" value="ECO:0007669"/>
    <property type="project" value="TreeGrafter"/>
</dbReference>
<accession>A0A6A6NMA2</accession>
<dbReference type="PANTHER" id="PTHR46535">
    <property type="entry name" value="NEDD4-BINDING PROTEIN 2"/>
    <property type="match status" value="1"/>
</dbReference>
<feature type="compositionally biased region" description="Low complexity" evidence="1">
    <location>
        <begin position="370"/>
        <end position="407"/>
    </location>
</feature>
<keyword evidence="4" id="KW-1185">Reference proteome</keyword>
<sequence length="595" mass="63005">MGEALKAELEQLYCPPLEEALFYAIVSDYDLGKPEQIQQARDQLDIIKAHALVEQEDALFDPSGSSGQIAASDVNNSFSLERTGSSGKSARQSSSEETGVTSLSGNLIDLRINGSNTSSEIDFRGAADSTESEDLPIADKEALLVSMFPDEPPSKISFILKKCDGKYSRALDELLNLQLVLELERSGAQEAVSKGIDAFAEEFVQPRGRKSKRKYKDKSSEWSYVEPQLSSPRAGRKVANKWTTAGKEIDFLESRVDAHRGVVSNLYHQNGASLSATIGALLEGDQKAQETSKHFPNDIIEANASELKEEFGALSIKQALALIRLTYPSTANAHEVAKAFLAPAPSSQAGGLQVVQQYSPLSANVESGASSALSSAGRGPATVSRSVAAPSSSSAPTSRSPTPASSPGWVTIGPSRQPANGNGNGAYTPPRGTSADMASARASAYASAAAARRAARSDPLMAAAVAHYSSVGQTYTEAMAAQTSAEADALVAAQSTATSVDLHGVGVRDGVRIARERVNAWWNGLGEERIGWDRKVGKGEVEGFRIVTGVGRHSDGGRAKVGPAVAKMLVGEGWKIEVKGGVLEVLGLRMRMRRK</sequence>
<dbReference type="InterPro" id="IPR052772">
    <property type="entry name" value="Endo/PolyKinase_Domain-Protein"/>
</dbReference>
<evidence type="ECO:0000256" key="1">
    <source>
        <dbReference type="SAM" id="MobiDB-lite"/>
    </source>
</evidence>
<evidence type="ECO:0000259" key="2">
    <source>
        <dbReference type="PROSITE" id="PS50828"/>
    </source>
</evidence>
<evidence type="ECO:0000313" key="4">
    <source>
        <dbReference type="Proteomes" id="UP000799766"/>
    </source>
</evidence>
<feature type="domain" description="Smr" evidence="2">
    <location>
        <begin position="500"/>
        <end position="588"/>
    </location>
</feature>
<dbReference type="PANTHER" id="PTHR46535:SF1">
    <property type="entry name" value="NEDD4-BINDING PROTEIN 2"/>
    <property type="match status" value="1"/>
</dbReference>
<feature type="compositionally biased region" description="Low complexity" evidence="1">
    <location>
        <begin position="85"/>
        <end position="95"/>
    </location>
</feature>
<name>A0A6A6NMA2_9PEZI</name>
<feature type="region of interest" description="Disordered" evidence="1">
    <location>
        <begin position="370"/>
        <end position="435"/>
    </location>
</feature>
<dbReference type="PROSITE" id="PS50828">
    <property type="entry name" value="SMR"/>
    <property type="match status" value="1"/>
</dbReference>
<organism evidence="3 4">
    <name type="scientific">Lineolata rhizophorae</name>
    <dbReference type="NCBI Taxonomy" id="578093"/>
    <lineage>
        <taxon>Eukaryota</taxon>
        <taxon>Fungi</taxon>
        <taxon>Dikarya</taxon>
        <taxon>Ascomycota</taxon>
        <taxon>Pezizomycotina</taxon>
        <taxon>Dothideomycetes</taxon>
        <taxon>Dothideomycetes incertae sedis</taxon>
        <taxon>Lineolatales</taxon>
        <taxon>Lineolataceae</taxon>
        <taxon>Lineolata</taxon>
    </lineage>
</organism>
<dbReference type="InterPro" id="IPR002625">
    <property type="entry name" value="Smr_dom"/>
</dbReference>